<sequence>MDFGIYPPEINSGRMYAGPGSGPMLAAAQAWAGLADELYTAAGAYQSVVAELTGGPWSGPSSASMTAAAVSYVAWLSATAARAEQTAAQARSAAAAYESAFASTVPPPVIAANRSLLLALVATNFFGQNTPAIAATEAHYAEMWAQDAAAMYCYAGSSAAATALTPFSSPHQSTDPGGTASQADAVGQAASGSAGDAQSIVSGASQTFSAAPNALQGAATSGQSTSLSDALGLLSELEAIFTSAPADVASLGATPLSITSFYPDFSSLFVQMHTDDVVSEMFGEASGSESALVTPMPSATIANPGPSVSAGLGEANTVAGLSVPSNWTVAAPEIRSVALTSPLTGPAAAAAPAVEAGSANAFNQMGLAGMAGQAMAGPPATDEGQDGGKPVAHARLTGRAPGVASDDDADVTPAPRTVVTGVAAAIRQIAKLRDEGRLSEQEYKEQKKRLLEVSLGHRPLG</sequence>
<keyword evidence="5" id="KW-1185">Reference proteome</keyword>
<organism evidence="4 5">
    <name type="scientific">Candidatus Mycobacterium methanotrophicum</name>
    <dbReference type="NCBI Taxonomy" id="2943498"/>
    <lineage>
        <taxon>Bacteria</taxon>
        <taxon>Bacillati</taxon>
        <taxon>Actinomycetota</taxon>
        <taxon>Actinomycetes</taxon>
        <taxon>Mycobacteriales</taxon>
        <taxon>Mycobacteriaceae</taxon>
        <taxon>Mycobacterium</taxon>
    </lineage>
</organism>
<feature type="compositionally biased region" description="Polar residues" evidence="1">
    <location>
        <begin position="166"/>
        <end position="176"/>
    </location>
</feature>
<protein>
    <submittedName>
        <fullName evidence="4">PPE domain-containing protein</fullName>
    </submittedName>
</protein>
<dbReference type="Pfam" id="PF12484">
    <property type="entry name" value="PPE-SVP"/>
    <property type="match status" value="1"/>
</dbReference>
<dbReference type="InterPro" id="IPR022171">
    <property type="entry name" value="PPE_C"/>
</dbReference>
<dbReference type="Pfam" id="PF00823">
    <property type="entry name" value="PPE"/>
    <property type="match status" value="1"/>
</dbReference>
<feature type="domain" description="PPE family C-terminal" evidence="3">
    <location>
        <begin position="309"/>
        <end position="377"/>
    </location>
</feature>
<evidence type="ECO:0000259" key="2">
    <source>
        <dbReference type="Pfam" id="PF00823"/>
    </source>
</evidence>
<feature type="region of interest" description="Disordered" evidence="1">
    <location>
        <begin position="373"/>
        <end position="393"/>
    </location>
</feature>
<gene>
    <name evidence="4" type="ORF">M5I08_20950</name>
</gene>
<reference evidence="4" key="1">
    <citation type="submission" date="2022-05" db="EMBL/GenBank/DDBJ databases">
        <title>A methanotrophic Mycobacterium dominates a cave microbial ecosystem.</title>
        <authorList>
            <person name="Van Spanning R.J.M."/>
            <person name="Guan Q."/>
            <person name="Melkonian C."/>
            <person name="Gallant J."/>
            <person name="Polerecky L."/>
            <person name="Flot J.-F."/>
            <person name="Brandt B.W."/>
            <person name="Braster M."/>
            <person name="Iturbe Espinoza P."/>
            <person name="Aerts J."/>
            <person name="Meima-Franke M."/>
            <person name="Piersma S.R."/>
            <person name="Bunduc C."/>
            <person name="Ummels R."/>
            <person name="Pain A."/>
            <person name="Fleming E.J."/>
            <person name="van der Wel N."/>
            <person name="Gherman V.D."/>
            <person name="Sarbu S.M."/>
            <person name="Bodelier P.L.E."/>
            <person name="Bitter W."/>
        </authorList>
    </citation>
    <scope>NUCLEOTIDE SEQUENCE</scope>
    <source>
        <strain evidence="4">Sulfur Cave</strain>
    </source>
</reference>
<dbReference type="EMBL" id="CP097320">
    <property type="protein sequence ID" value="UQX10505.1"/>
    <property type="molecule type" value="Genomic_DNA"/>
</dbReference>
<dbReference type="PANTHER" id="PTHR46766:SF1">
    <property type="entry name" value="GLUTAMINE-RICH PROTEIN 2"/>
    <property type="match status" value="1"/>
</dbReference>
<dbReference type="PANTHER" id="PTHR46766">
    <property type="entry name" value="GLUTAMINE-RICH PROTEIN 2"/>
    <property type="match status" value="1"/>
</dbReference>
<evidence type="ECO:0000259" key="3">
    <source>
        <dbReference type="Pfam" id="PF12484"/>
    </source>
</evidence>
<dbReference type="RefSeq" id="WP_219067895.1">
    <property type="nucleotide sequence ID" value="NZ_CAJUXY010000026.1"/>
</dbReference>
<accession>A0ABY4QHK8</accession>
<proteinExistence type="predicted"/>
<dbReference type="Proteomes" id="UP001056610">
    <property type="component" value="Chromosome"/>
</dbReference>
<name>A0ABY4QHK8_9MYCO</name>
<dbReference type="InterPro" id="IPR000030">
    <property type="entry name" value="PPE_dom"/>
</dbReference>
<feature type="region of interest" description="Disordered" evidence="1">
    <location>
        <begin position="166"/>
        <end position="188"/>
    </location>
</feature>
<evidence type="ECO:0000313" key="4">
    <source>
        <dbReference type="EMBL" id="UQX10505.1"/>
    </source>
</evidence>
<evidence type="ECO:0000313" key="5">
    <source>
        <dbReference type="Proteomes" id="UP001056610"/>
    </source>
</evidence>
<feature type="domain" description="PPE" evidence="2">
    <location>
        <begin position="2"/>
        <end position="165"/>
    </location>
</feature>
<evidence type="ECO:0000256" key="1">
    <source>
        <dbReference type="SAM" id="MobiDB-lite"/>
    </source>
</evidence>